<evidence type="ECO:0000313" key="2">
    <source>
        <dbReference type="Proteomes" id="UP000217790"/>
    </source>
</evidence>
<dbReference type="AlphaFoldDB" id="A0A2H3D790"/>
<dbReference type="EMBL" id="KZ293663">
    <property type="protein sequence ID" value="PBK91105.1"/>
    <property type="molecule type" value="Genomic_DNA"/>
</dbReference>
<proteinExistence type="predicted"/>
<reference evidence="2" key="1">
    <citation type="journal article" date="2017" name="Nat. Ecol. Evol.">
        <title>Genome expansion and lineage-specific genetic innovations in the forest pathogenic fungi Armillaria.</title>
        <authorList>
            <person name="Sipos G."/>
            <person name="Prasanna A.N."/>
            <person name="Walter M.C."/>
            <person name="O'Connor E."/>
            <person name="Balint B."/>
            <person name="Krizsan K."/>
            <person name="Kiss B."/>
            <person name="Hess J."/>
            <person name="Varga T."/>
            <person name="Slot J."/>
            <person name="Riley R."/>
            <person name="Boka B."/>
            <person name="Rigling D."/>
            <person name="Barry K."/>
            <person name="Lee J."/>
            <person name="Mihaltcheva S."/>
            <person name="LaButti K."/>
            <person name="Lipzen A."/>
            <person name="Waldron R."/>
            <person name="Moloney N.M."/>
            <person name="Sperisen C."/>
            <person name="Kredics L."/>
            <person name="Vagvoelgyi C."/>
            <person name="Patrignani A."/>
            <person name="Fitzpatrick D."/>
            <person name="Nagy I."/>
            <person name="Doyle S."/>
            <person name="Anderson J.B."/>
            <person name="Grigoriev I.V."/>
            <person name="Gueldener U."/>
            <person name="Muensterkoetter M."/>
            <person name="Nagy L.G."/>
        </authorList>
    </citation>
    <scope>NUCLEOTIDE SEQUENCE [LARGE SCALE GENOMIC DNA]</scope>
    <source>
        <strain evidence="2">Ar21-2</strain>
    </source>
</reference>
<dbReference type="Gene3D" id="3.40.30.10">
    <property type="entry name" value="Glutaredoxin"/>
    <property type="match status" value="1"/>
</dbReference>
<organism evidence="1 2">
    <name type="scientific">Armillaria gallica</name>
    <name type="common">Bulbous honey fungus</name>
    <name type="synonym">Armillaria bulbosa</name>
    <dbReference type="NCBI Taxonomy" id="47427"/>
    <lineage>
        <taxon>Eukaryota</taxon>
        <taxon>Fungi</taxon>
        <taxon>Dikarya</taxon>
        <taxon>Basidiomycota</taxon>
        <taxon>Agaricomycotina</taxon>
        <taxon>Agaricomycetes</taxon>
        <taxon>Agaricomycetidae</taxon>
        <taxon>Agaricales</taxon>
        <taxon>Marasmiineae</taxon>
        <taxon>Physalacriaceae</taxon>
        <taxon>Armillaria</taxon>
    </lineage>
</organism>
<dbReference type="InParanoid" id="A0A2H3D790"/>
<sequence>MIAWRTRYALKHAPPDCLCRAPRYLALAKNIGTLLTRAKPDGVSSFYTILIIHNDSTGAAVSDSAAIAGYLDKTYPSSGPVLIPTGTMILQLLQSHF</sequence>
<evidence type="ECO:0000313" key="1">
    <source>
        <dbReference type="EMBL" id="PBK91105.1"/>
    </source>
</evidence>
<evidence type="ECO:0008006" key="3">
    <source>
        <dbReference type="Google" id="ProtNLM"/>
    </source>
</evidence>
<keyword evidence="2" id="KW-1185">Reference proteome</keyword>
<protein>
    <recommendedName>
        <fullName evidence="3">GST N-terminal domain-containing protein</fullName>
    </recommendedName>
</protein>
<dbReference type="Proteomes" id="UP000217790">
    <property type="component" value="Unassembled WGS sequence"/>
</dbReference>
<name>A0A2H3D790_ARMGA</name>
<gene>
    <name evidence="1" type="ORF">ARMGADRAFT_1082319</name>
</gene>
<accession>A0A2H3D790</accession>
<dbReference type="OrthoDB" id="4951845at2759"/>
<dbReference type="STRING" id="47427.A0A2H3D790"/>